<evidence type="ECO:0000313" key="3">
    <source>
        <dbReference type="Proteomes" id="UP000242146"/>
    </source>
</evidence>
<dbReference type="AlphaFoldDB" id="A0A1X2G7Z8"/>
<keyword evidence="1" id="KW-0812">Transmembrane</keyword>
<feature type="transmembrane region" description="Helical" evidence="1">
    <location>
        <begin position="94"/>
        <end position="116"/>
    </location>
</feature>
<keyword evidence="1" id="KW-1133">Transmembrane helix</keyword>
<comment type="caution">
    <text evidence="2">The sequence shown here is derived from an EMBL/GenBank/DDBJ whole genome shotgun (WGS) entry which is preliminary data.</text>
</comment>
<sequence>MLRSVYHVPALASGLCSHLATVWSHTTYLLQFLAFLAQFLCSIMVRQLMADIFLVIDTVAMTLSSVVALFPNVFVVYSFVVFVARCESHRHSLLFTRLLAVKAIDILCCLLGWLAMKAKTYSFGWLPPHLHCCHCMERTLTGSLAHLGSAP</sequence>
<feature type="transmembrane region" description="Helical" evidence="1">
    <location>
        <begin position="28"/>
        <end position="45"/>
    </location>
</feature>
<dbReference type="Proteomes" id="UP000242146">
    <property type="component" value="Unassembled WGS sequence"/>
</dbReference>
<evidence type="ECO:0000313" key="2">
    <source>
        <dbReference type="EMBL" id="ORX47252.1"/>
    </source>
</evidence>
<reference evidence="2 3" key="1">
    <citation type="submission" date="2016-07" db="EMBL/GenBank/DDBJ databases">
        <title>Pervasive Adenine N6-methylation of Active Genes in Fungi.</title>
        <authorList>
            <consortium name="DOE Joint Genome Institute"/>
            <person name="Mondo S.J."/>
            <person name="Dannebaum R.O."/>
            <person name="Kuo R.C."/>
            <person name="Labutti K."/>
            <person name="Haridas S."/>
            <person name="Kuo A."/>
            <person name="Salamov A."/>
            <person name="Ahrendt S.R."/>
            <person name="Lipzen A."/>
            <person name="Sullivan W."/>
            <person name="Andreopoulos W.B."/>
            <person name="Clum A."/>
            <person name="Lindquist E."/>
            <person name="Daum C."/>
            <person name="Ramamoorthy G.K."/>
            <person name="Gryganskyi A."/>
            <person name="Culley D."/>
            <person name="Magnuson J.K."/>
            <person name="James T.Y."/>
            <person name="O'Malley M.A."/>
            <person name="Stajich J.E."/>
            <person name="Spatafora J.W."/>
            <person name="Visel A."/>
            <person name="Grigoriev I.V."/>
        </authorList>
    </citation>
    <scope>NUCLEOTIDE SEQUENCE [LARGE SCALE GENOMIC DNA]</scope>
    <source>
        <strain evidence="2 3">NRRL 3301</strain>
    </source>
</reference>
<gene>
    <name evidence="2" type="ORF">DM01DRAFT_1410356</name>
</gene>
<proteinExistence type="predicted"/>
<evidence type="ECO:0000256" key="1">
    <source>
        <dbReference type="SAM" id="Phobius"/>
    </source>
</evidence>
<keyword evidence="1" id="KW-0472">Membrane</keyword>
<organism evidence="2 3">
    <name type="scientific">Hesseltinella vesiculosa</name>
    <dbReference type="NCBI Taxonomy" id="101127"/>
    <lineage>
        <taxon>Eukaryota</taxon>
        <taxon>Fungi</taxon>
        <taxon>Fungi incertae sedis</taxon>
        <taxon>Mucoromycota</taxon>
        <taxon>Mucoromycotina</taxon>
        <taxon>Mucoromycetes</taxon>
        <taxon>Mucorales</taxon>
        <taxon>Cunninghamellaceae</taxon>
        <taxon>Hesseltinella</taxon>
    </lineage>
</organism>
<protein>
    <submittedName>
        <fullName evidence="2">Uncharacterized protein</fullName>
    </submittedName>
</protein>
<dbReference type="EMBL" id="MCGT01000034">
    <property type="protein sequence ID" value="ORX47252.1"/>
    <property type="molecule type" value="Genomic_DNA"/>
</dbReference>
<keyword evidence="3" id="KW-1185">Reference proteome</keyword>
<feature type="transmembrane region" description="Helical" evidence="1">
    <location>
        <begin position="52"/>
        <end position="82"/>
    </location>
</feature>
<name>A0A1X2G7Z8_9FUNG</name>
<accession>A0A1X2G7Z8</accession>